<reference evidence="2 3" key="2">
    <citation type="submission" date="2018-06" db="EMBL/GenBank/DDBJ databases">
        <title>Metagenomic assembly of (sub)arctic Cyanobacteria and their associated microbiome from non-axenic cultures.</title>
        <authorList>
            <person name="Baurain D."/>
        </authorList>
    </citation>
    <scope>NUCLEOTIDE SEQUENCE [LARGE SCALE GENOMIC DNA]</scope>
    <source>
        <strain evidence="2">ULC027bin1</strain>
    </source>
</reference>
<feature type="compositionally biased region" description="Polar residues" evidence="1">
    <location>
        <begin position="475"/>
        <end position="486"/>
    </location>
</feature>
<accession>A0A2W4X2U6</accession>
<dbReference type="EMBL" id="QBMP01000162">
    <property type="protein sequence ID" value="PZO51693.1"/>
    <property type="molecule type" value="Genomic_DNA"/>
</dbReference>
<feature type="region of interest" description="Disordered" evidence="1">
    <location>
        <begin position="424"/>
        <end position="486"/>
    </location>
</feature>
<evidence type="ECO:0000313" key="2">
    <source>
        <dbReference type="EMBL" id="PZO51693.1"/>
    </source>
</evidence>
<organism evidence="2 3">
    <name type="scientific">Phormidesmis priestleyi</name>
    <dbReference type="NCBI Taxonomy" id="268141"/>
    <lineage>
        <taxon>Bacteria</taxon>
        <taxon>Bacillati</taxon>
        <taxon>Cyanobacteriota</taxon>
        <taxon>Cyanophyceae</taxon>
        <taxon>Leptolyngbyales</taxon>
        <taxon>Leptolyngbyaceae</taxon>
        <taxon>Phormidesmis</taxon>
    </lineage>
</organism>
<evidence type="ECO:0000256" key="1">
    <source>
        <dbReference type="SAM" id="MobiDB-lite"/>
    </source>
</evidence>
<reference evidence="3" key="1">
    <citation type="submission" date="2018-04" db="EMBL/GenBank/DDBJ databases">
        <authorList>
            <person name="Cornet L."/>
        </authorList>
    </citation>
    <scope>NUCLEOTIDE SEQUENCE [LARGE SCALE GENOMIC DNA]</scope>
</reference>
<dbReference type="Proteomes" id="UP000249794">
    <property type="component" value="Unassembled WGS sequence"/>
</dbReference>
<evidence type="ECO:0000313" key="3">
    <source>
        <dbReference type="Proteomes" id="UP000249794"/>
    </source>
</evidence>
<gene>
    <name evidence="2" type="ORF">DCF15_14560</name>
</gene>
<comment type="caution">
    <text evidence="2">The sequence shown here is derived from an EMBL/GenBank/DDBJ whole genome shotgun (WGS) entry which is preliminary data.</text>
</comment>
<sequence length="561" mass="62773">MYVEETLNEFLDLWPHRFDYLYASHPDPGTKPDWKTETSHPLSDRIINQATYLYGVRLGPKTAYGLLDIDWGSPYHPRRDPLALDRICEALEPLGLVDHISITSSDSEGLHIYLPFDKPLPSWQLAIAIATLLENAGFKIIPGWLEVFPNRKPFSPDGSYSLFNGHRLPLQQGSYLLNNDLQPIASSHQAFVRQWQRAAAHNDIAVPVLEQTIRQAKRQAYRVTGKAQKFLNDLNAEIEPGWSGPGQTNHILGRITMRSYIFGHIIGAEAPLNGKALVDDIVKVAKALPGFEDYCGHQKDIERKAKEWAQSIETKDRYFPYATGKAFKAKQGPTWNEQQAAEAREHIQQVIVELCQQGTFPDGITPRFNLLCSCHISGETLYRNKDLWHPVHISEQQRQAMKSPPNPPILQLGEEAACAVGAEASPKDTSLLGGNGRNKPSGKGSGELTGSESSQKQVVGRNRPSDAAFSPIEAEQNSQPVERTQPPEQLSLNIQWALQVANSKHREQVEANQKQFQIEKRLRSQAEYVTQLHEWVASGDPILIAEAERQLDRMARASGSS</sequence>
<name>A0A2W4X2U6_9CYAN</name>
<dbReference type="AlphaFoldDB" id="A0A2W4X2U6"/>
<proteinExistence type="predicted"/>
<protein>
    <submittedName>
        <fullName evidence="2">Uncharacterized protein</fullName>
    </submittedName>
</protein>
<feature type="compositionally biased region" description="Polar residues" evidence="1">
    <location>
        <begin position="448"/>
        <end position="457"/>
    </location>
</feature>